<organism evidence="2 3">
    <name type="scientific">Urochloa decumbens</name>
    <dbReference type="NCBI Taxonomy" id="240449"/>
    <lineage>
        <taxon>Eukaryota</taxon>
        <taxon>Viridiplantae</taxon>
        <taxon>Streptophyta</taxon>
        <taxon>Embryophyta</taxon>
        <taxon>Tracheophyta</taxon>
        <taxon>Spermatophyta</taxon>
        <taxon>Magnoliopsida</taxon>
        <taxon>Liliopsida</taxon>
        <taxon>Poales</taxon>
        <taxon>Poaceae</taxon>
        <taxon>PACMAD clade</taxon>
        <taxon>Panicoideae</taxon>
        <taxon>Panicodae</taxon>
        <taxon>Paniceae</taxon>
        <taxon>Melinidinae</taxon>
        <taxon>Urochloa</taxon>
    </lineage>
</organism>
<reference evidence="3" key="1">
    <citation type="submission" date="2024-06" db="EMBL/GenBank/DDBJ databases">
        <authorList>
            <person name="Ryan C."/>
        </authorList>
    </citation>
    <scope>NUCLEOTIDE SEQUENCE [LARGE SCALE GENOMIC DNA]</scope>
</reference>
<dbReference type="PANTHER" id="PTHR34591">
    <property type="entry name" value="OS03G0653100 PROTEIN-RELATED"/>
    <property type="match status" value="1"/>
</dbReference>
<dbReference type="AlphaFoldDB" id="A0ABC8WSY3"/>
<reference evidence="2 3" key="2">
    <citation type="submission" date="2024-10" db="EMBL/GenBank/DDBJ databases">
        <authorList>
            <person name="Ryan C."/>
        </authorList>
    </citation>
    <scope>NUCLEOTIDE SEQUENCE [LARGE SCALE GENOMIC DNA]</scope>
</reference>
<dbReference type="PANTHER" id="PTHR34591:SF56">
    <property type="entry name" value="F-BOX DOMAIN-CONTAINING PROTEIN"/>
    <property type="match status" value="1"/>
</dbReference>
<protein>
    <recommendedName>
        <fullName evidence="1">F-box domain-containing protein</fullName>
    </recommendedName>
</protein>
<feature type="domain" description="F-box" evidence="1">
    <location>
        <begin position="7"/>
        <end position="47"/>
    </location>
</feature>
<evidence type="ECO:0000259" key="1">
    <source>
        <dbReference type="SMART" id="SM00256"/>
    </source>
</evidence>
<evidence type="ECO:0000313" key="2">
    <source>
        <dbReference type="EMBL" id="CAL4914527.1"/>
    </source>
</evidence>
<name>A0ABC8WSY3_9POAL</name>
<dbReference type="SMART" id="SM00256">
    <property type="entry name" value="FBOX"/>
    <property type="match status" value="1"/>
</dbReference>
<dbReference type="SUPFAM" id="SSF81383">
    <property type="entry name" value="F-box domain"/>
    <property type="match status" value="1"/>
</dbReference>
<dbReference type="InterPro" id="IPR001810">
    <property type="entry name" value="F-box_dom"/>
</dbReference>
<keyword evidence="3" id="KW-1185">Reference proteome</keyword>
<evidence type="ECO:0000313" key="3">
    <source>
        <dbReference type="Proteomes" id="UP001497457"/>
    </source>
</evidence>
<sequence>MAIGRELTDDIVAEVLRRLPPRSLATFRGVCRAWRDLVDARQLLRVDLLPRSVGGIFMNYLALHSPEFFSRLTTGPSISGYLEFIPWYAKVVDHCNGLLLVAETLDKHDYVWNPATRRWARLPPRPTSQMGEEFDQIECLVYDPNVSPHYKVFLVPSLPDDQPKSMLDPEMMQSEWPPSPFALQVFSSITGCWEERSFVLEGGRLEERSFLSKGGRRVRAITDMKAYWREALFVLCKNGFVLRISISDAKYRLIPTPSDVELGHHGCLSLGRSEKGVYCAFDHDCNGLRIFLLNESCGQAGWELKHLVDLTSFAWKFNARGDSSQEHKGPWILQDINYYKYPYNNDDEPKELVEDNFEWNSDDDNVLNTDDMVEGHFEGYTSLLGFHPHKEIVFLNVSLRRAVAYHWNISKFQDLGNIFPKEYLEVAGHCAQIDTSFTYTPCWMDDFPESKLEAPIEN</sequence>
<dbReference type="InterPro" id="IPR036047">
    <property type="entry name" value="F-box-like_dom_sf"/>
</dbReference>
<proteinExistence type="predicted"/>
<dbReference type="Pfam" id="PF00646">
    <property type="entry name" value="F-box"/>
    <property type="match status" value="1"/>
</dbReference>
<dbReference type="Proteomes" id="UP001497457">
    <property type="component" value="Chromosome 13rd"/>
</dbReference>
<accession>A0ABC8WSY3</accession>
<dbReference type="Gene3D" id="1.20.1280.50">
    <property type="match status" value="1"/>
</dbReference>
<dbReference type="EMBL" id="OZ075123">
    <property type="protein sequence ID" value="CAL4914527.1"/>
    <property type="molecule type" value="Genomic_DNA"/>
</dbReference>
<gene>
    <name evidence="2" type="ORF">URODEC1_LOCUS16964</name>
</gene>